<reference evidence="4 5" key="2">
    <citation type="submission" date="2008-10" db="EMBL/GenBank/DDBJ databases">
        <authorList>
            <person name="Fulton L."/>
            <person name="Clifton S."/>
            <person name="Fulton B."/>
            <person name="Xu J."/>
            <person name="Minx P."/>
            <person name="Pepin K.H."/>
            <person name="Johnson M."/>
            <person name="Bhonagiri V."/>
            <person name="Nash W.E."/>
            <person name="Mardis E.R."/>
            <person name="Wilson R.K."/>
        </authorList>
    </citation>
    <scope>NUCLEOTIDE SEQUENCE [LARGE SCALE GENOMIC DNA]</scope>
    <source>
        <strain evidence="4 5">DSM 30120</strain>
    </source>
</reference>
<dbReference type="InterPro" id="IPR038713">
    <property type="entry name" value="Terminase_Gp1_N_sf"/>
</dbReference>
<feature type="compositionally biased region" description="Polar residues" evidence="3">
    <location>
        <begin position="162"/>
        <end position="174"/>
    </location>
</feature>
<dbReference type="eggNOG" id="COG3728">
    <property type="taxonomic scope" value="Bacteria"/>
</dbReference>
<gene>
    <name evidence="4" type="ORF">PROVALCAL_03425</name>
</gene>
<dbReference type="Pfam" id="PF03592">
    <property type="entry name" value="Terminase_2"/>
    <property type="match status" value="1"/>
</dbReference>
<evidence type="ECO:0000256" key="3">
    <source>
        <dbReference type="SAM" id="MobiDB-lite"/>
    </source>
</evidence>
<keyword evidence="2" id="KW-0231">Viral genome packaging</keyword>
<organism evidence="4 5">
    <name type="scientific">Providencia alcalifaciens DSM 30120</name>
    <dbReference type="NCBI Taxonomy" id="520999"/>
    <lineage>
        <taxon>Bacteria</taxon>
        <taxon>Pseudomonadati</taxon>
        <taxon>Pseudomonadota</taxon>
        <taxon>Gammaproteobacteria</taxon>
        <taxon>Enterobacterales</taxon>
        <taxon>Morganellaceae</taxon>
        <taxon>Providencia</taxon>
    </lineage>
</organism>
<dbReference type="AlphaFoldDB" id="B6XJ74"/>
<dbReference type="GO" id="GO:0051276">
    <property type="term" value="P:chromosome organization"/>
    <property type="evidence" value="ECO:0007669"/>
    <property type="project" value="InterPro"/>
</dbReference>
<dbReference type="RefSeq" id="WP_006660344.1">
    <property type="nucleotide sequence ID" value="NZ_ABXW01000062.1"/>
</dbReference>
<dbReference type="GeneID" id="57293279"/>
<evidence type="ECO:0000313" key="4">
    <source>
        <dbReference type="EMBL" id="EEB44611.1"/>
    </source>
</evidence>
<evidence type="ECO:0000256" key="2">
    <source>
        <dbReference type="ARBA" id="ARBA00023219"/>
    </source>
</evidence>
<comment type="caution">
    <text evidence="4">The sequence shown here is derived from an EMBL/GenBank/DDBJ whole genome shotgun (WGS) entry which is preliminary data.</text>
</comment>
<protein>
    <submittedName>
        <fullName evidence="4">Terminase small subunit</fullName>
    </submittedName>
</protein>
<keyword evidence="1" id="KW-1188">Viral release from host cell</keyword>
<sequence length="183" mass="21073">MTTKLSQKQRMFCHEYIVDLNATQAAIRAGYAPKRASEMGYKLLNKPNVCAFIDELKQNRIKQLGIDANYVLMRLVEIDKMDAADIFNDDMSLKPILDWPEVWRRYLSGFDLAEMFEGRGDDREMVGLLKKIKWPDKVRNLELLGKHVSVQAFREQLDHQSSDGSMTPKPTTIQLVPVEPTNE</sequence>
<proteinExistence type="predicted"/>
<accession>B6XJ74</accession>
<dbReference type="PANTHER" id="PTHR41328">
    <property type="entry name" value="TERMINASE SMALL SUBUNIT-RELATED"/>
    <property type="match status" value="1"/>
</dbReference>
<feature type="region of interest" description="Disordered" evidence="3">
    <location>
        <begin position="158"/>
        <end position="183"/>
    </location>
</feature>
<evidence type="ECO:0000256" key="1">
    <source>
        <dbReference type="ARBA" id="ARBA00022612"/>
    </source>
</evidence>
<dbReference type="EMBL" id="ABXW01000062">
    <property type="protein sequence ID" value="EEB44611.1"/>
    <property type="molecule type" value="Genomic_DNA"/>
</dbReference>
<reference evidence="4 5" key="1">
    <citation type="submission" date="2008-10" db="EMBL/GenBank/DDBJ databases">
        <title>Draft genome sequence of Providencia alcalifaciens (DSM 30120).</title>
        <authorList>
            <person name="Sudarsanam P."/>
            <person name="Ley R."/>
            <person name="Guruge J."/>
            <person name="Turnbaugh P.J."/>
            <person name="Mahowald M."/>
            <person name="Liep D."/>
            <person name="Gordon J."/>
        </authorList>
    </citation>
    <scope>NUCLEOTIDE SEQUENCE [LARGE SCALE GENOMIC DNA]</scope>
    <source>
        <strain evidence="4 5">DSM 30120</strain>
    </source>
</reference>
<dbReference type="InterPro" id="IPR052404">
    <property type="entry name" value="SPP1-like_terminase"/>
</dbReference>
<dbReference type="PANTHER" id="PTHR41328:SF2">
    <property type="entry name" value="TERMINASE SMALL SUBUNIT"/>
    <property type="match status" value="1"/>
</dbReference>
<evidence type="ECO:0000313" key="5">
    <source>
        <dbReference type="Proteomes" id="UP000003729"/>
    </source>
</evidence>
<dbReference type="Gene3D" id="1.10.10.1400">
    <property type="entry name" value="Terminase, small subunit, N-terminal DNA-binding domain, HTH motif"/>
    <property type="match status" value="1"/>
</dbReference>
<name>B6XJ74_9GAMM</name>
<dbReference type="InterPro" id="IPR005335">
    <property type="entry name" value="Terminase_ssu"/>
</dbReference>
<dbReference type="Proteomes" id="UP000003729">
    <property type="component" value="Unassembled WGS sequence"/>
</dbReference>